<sequence>MAIALRNTQLRRTLLSASILAALSFSGAAFAQDAAPADDDATDLDAIVVVGIRGSLEKSLDTKREAATHVEAVSAEDIGKLPAKNVADALQQLPGVNISSSSASEGGFDEADRVSLRGTNPSLTQTLVNGHNVGTGDWFVLSQVANVGRSVSYSLFPAEIVDQVVVHKSSEAKLVEGGSAGSVDIITRKPLQYADPLTISGSVGAVHSDLAGESDPQVSALLNWKNDADNLGVLVQAFYQKRHLRRDGQEVVGGYGQIGRDPATTPVLATNPDLAGVLYPNLLGAVLFEQERERKGGVIDVQFRPNDNLELGLSGFYSKLEADNYNRNYMMWTSQFANACAPDPGYVVSNGVLTSANYAPCVPNPPSATHDGITPFGVYDMISRPGASSESKYLTLDVDWKATDNLEFSFQAGTTKGNGRSPVQDVLETGVAPNAGASWSMHGIDNAIDWSLGGNNTAGTHLPNKGWIFGGQGIDVLDKEDWFAVDGSLFRTDGVLASLDFGVRYAEHERSNDYEIAQGPNWATDWTNIANYPTTGGRYPGDFGNGLGGHFPGGIWYYTPEQLAQINADFANRNYPERFYFSDVYGVEEKNAAAYIQANFDGDGWAGNVGLRYVRTDSDISYTQALPIGSGVPGAITGSAFGDYLPVSESNDYSKLLPSANVKFDLRDDLILRFAASRTMTRPDYSALAGSLSLDDLTHTGSGGNPKLDPLLSTNLDGSIEWYFAPRALLAFSVFHMDLKDYITFGNQTIQYKDQQASQDAGMDVYSDYLVSVPVNTDGTLKGYEITYQQPIGEWFGVSANYTFADGETDDGKPLNGASRNTYNLSAYFENDRFSARVAYTFREAFYAGVSRTDAFYQDDFGTLSASFGWKINDAMSLSLDGLNLNDPTYSYYTDSPVGVLPYAMYSNGRQYYLNFRFNY</sequence>
<dbReference type="CDD" id="cd01347">
    <property type="entry name" value="ligand_gated_channel"/>
    <property type="match status" value="1"/>
</dbReference>
<dbReference type="Proteomes" id="UP000320431">
    <property type="component" value="Unassembled WGS sequence"/>
</dbReference>
<evidence type="ECO:0000256" key="3">
    <source>
        <dbReference type="ARBA" id="ARBA00022452"/>
    </source>
</evidence>
<dbReference type="PANTHER" id="PTHR40980">
    <property type="entry name" value="PLUG DOMAIN-CONTAINING PROTEIN"/>
    <property type="match status" value="1"/>
</dbReference>
<dbReference type="Pfam" id="PF07715">
    <property type="entry name" value="Plug"/>
    <property type="match status" value="1"/>
</dbReference>
<evidence type="ECO:0000313" key="12">
    <source>
        <dbReference type="EMBL" id="KAB8167669.1"/>
    </source>
</evidence>
<proteinExistence type="inferred from homology"/>
<evidence type="ECO:0000313" key="13">
    <source>
        <dbReference type="Proteomes" id="UP000320431"/>
    </source>
</evidence>
<evidence type="ECO:0000256" key="8">
    <source>
        <dbReference type="PROSITE-ProRule" id="PRU01360"/>
    </source>
</evidence>
<keyword evidence="4 8" id="KW-0812">Transmembrane</keyword>
<dbReference type="NCBIfam" id="TIGR01782">
    <property type="entry name" value="TonB-Xanth-Caul"/>
    <property type="match status" value="1"/>
</dbReference>
<comment type="similarity">
    <text evidence="8 9">Belongs to the TonB-dependent receptor family.</text>
</comment>
<evidence type="ECO:0000256" key="1">
    <source>
        <dbReference type="ARBA" id="ARBA00004571"/>
    </source>
</evidence>
<evidence type="ECO:0000256" key="7">
    <source>
        <dbReference type="ARBA" id="ARBA00023237"/>
    </source>
</evidence>
<dbReference type="GO" id="GO:0009279">
    <property type="term" value="C:cell outer membrane"/>
    <property type="evidence" value="ECO:0007669"/>
    <property type="project" value="UniProtKB-SubCell"/>
</dbReference>
<dbReference type="InterPro" id="IPR012910">
    <property type="entry name" value="Plug_dom"/>
</dbReference>
<dbReference type="Pfam" id="PF00593">
    <property type="entry name" value="TonB_dep_Rec_b-barrel"/>
    <property type="match status" value="1"/>
</dbReference>
<dbReference type="PROSITE" id="PS52016">
    <property type="entry name" value="TONB_DEPENDENT_REC_3"/>
    <property type="match status" value="1"/>
</dbReference>
<dbReference type="EMBL" id="VICD02000291">
    <property type="protein sequence ID" value="KAB8167669.1"/>
    <property type="molecule type" value="Genomic_DNA"/>
</dbReference>
<dbReference type="InterPro" id="IPR039426">
    <property type="entry name" value="TonB-dep_rcpt-like"/>
</dbReference>
<dbReference type="InterPro" id="IPR036942">
    <property type="entry name" value="Beta-barrel_TonB_sf"/>
</dbReference>
<protein>
    <submittedName>
        <fullName evidence="12">TonB-dependent receptor</fullName>
    </submittedName>
</protein>
<dbReference type="PANTHER" id="PTHR40980:SF3">
    <property type="entry name" value="TONB-DEPENDENT RECEPTOR-LIKE BETA-BARREL DOMAIN-CONTAINING PROTEIN"/>
    <property type="match status" value="1"/>
</dbReference>
<dbReference type="InterPro" id="IPR037066">
    <property type="entry name" value="Plug_dom_sf"/>
</dbReference>
<evidence type="ECO:0000256" key="2">
    <source>
        <dbReference type="ARBA" id="ARBA00022448"/>
    </source>
</evidence>
<keyword evidence="2 8" id="KW-0813">Transport</keyword>
<keyword evidence="3 8" id="KW-1134">Transmembrane beta strand</keyword>
<keyword evidence="12" id="KW-0675">Receptor</keyword>
<accession>A0A508A2Q0</accession>
<gene>
    <name evidence="12" type="ORF">FKV24_016545</name>
</gene>
<dbReference type="AlphaFoldDB" id="A0A508A2Q0"/>
<dbReference type="Gene3D" id="2.40.170.20">
    <property type="entry name" value="TonB-dependent receptor, beta-barrel domain"/>
    <property type="match status" value="1"/>
</dbReference>
<dbReference type="Gene3D" id="2.170.130.10">
    <property type="entry name" value="TonB-dependent receptor, plug domain"/>
    <property type="match status" value="1"/>
</dbReference>
<organism evidence="12 13">
    <name type="scientific">Marilutibacter maris</name>
    <dbReference type="NCBI Taxonomy" id="1605891"/>
    <lineage>
        <taxon>Bacteria</taxon>
        <taxon>Pseudomonadati</taxon>
        <taxon>Pseudomonadota</taxon>
        <taxon>Gammaproteobacteria</taxon>
        <taxon>Lysobacterales</taxon>
        <taxon>Lysobacteraceae</taxon>
        <taxon>Marilutibacter</taxon>
    </lineage>
</organism>
<comment type="subcellular location">
    <subcellularLocation>
        <location evidence="1 8">Cell outer membrane</location>
        <topology evidence="1 8">Multi-pass membrane protein</topology>
    </subcellularLocation>
</comment>
<keyword evidence="5 9" id="KW-0798">TonB box</keyword>
<evidence type="ECO:0000259" key="10">
    <source>
        <dbReference type="Pfam" id="PF00593"/>
    </source>
</evidence>
<reference evidence="12 13" key="1">
    <citation type="submission" date="2019-10" db="EMBL/GenBank/DDBJ databases">
        <title>Lysobacter alkalisoli sp. nov., isolated from saline-alkaline soil.</title>
        <authorList>
            <person name="Sun J.-Q."/>
        </authorList>
    </citation>
    <scope>NUCLEOTIDE SEQUENCE [LARGE SCALE GENOMIC DNA]</scope>
    <source>
        <strain evidence="12 13">KCTC 42381</strain>
    </source>
</reference>
<evidence type="ECO:0000256" key="4">
    <source>
        <dbReference type="ARBA" id="ARBA00022692"/>
    </source>
</evidence>
<evidence type="ECO:0000256" key="6">
    <source>
        <dbReference type="ARBA" id="ARBA00023136"/>
    </source>
</evidence>
<dbReference type="RefSeq" id="WP_141483164.1">
    <property type="nucleotide sequence ID" value="NZ_VICD02000291.1"/>
</dbReference>
<dbReference type="InterPro" id="IPR000531">
    <property type="entry name" value="Beta-barrel_TonB"/>
</dbReference>
<feature type="domain" description="TonB-dependent receptor plug" evidence="11">
    <location>
        <begin position="63"/>
        <end position="182"/>
    </location>
</feature>
<evidence type="ECO:0000256" key="5">
    <source>
        <dbReference type="ARBA" id="ARBA00023077"/>
    </source>
</evidence>
<feature type="domain" description="TonB-dependent receptor-like beta-barrel" evidence="10">
    <location>
        <begin position="442"/>
        <end position="885"/>
    </location>
</feature>
<keyword evidence="7 8" id="KW-0998">Cell outer membrane</keyword>
<comment type="caution">
    <text evidence="12">The sequence shown here is derived from an EMBL/GenBank/DDBJ whole genome shotgun (WGS) entry which is preliminary data.</text>
</comment>
<evidence type="ECO:0000259" key="11">
    <source>
        <dbReference type="Pfam" id="PF07715"/>
    </source>
</evidence>
<keyword evidence="6 8" id="KW-0472">Membrane</keyword>
<evidence type="ECO:0000256" key="9">
    <source>
        <dbReference type="RuleBase" id="RU003357"/>
    </source>
</evidence>
<dbReference type="InterPro" id="IPR010104">
    <property type="entry name" value="TonB_rcpt_bac"/>
</dbReference>
<dbReference type="SUPFAM" id="SSF56935">
    <property type="entry name" value="Porins"/>
    <property type="match status" value="1"/>
</dbReference>
<name>A0A508A2Q0_9GAMM</name>